<keyword evidence="1" id="KW-0732">Signal</keyword>
<keyword evidence="3" id="KW-1185">Reference proteome</keyword>
<dbReference type="Proteomes" id="UP001214638">
    <property type="component" value="Unassembled WGS sequence"/>
</dbReference>
<evidence type="ECO:0000313" key="2">
    <source>
        <dbReference type="EMBL" id="KAK2196686.1"/>
    </source>
</evidence>
<gene>
    <name evidence="2" type="ORF">BdWA1_001935</name>
</gene>
<accession>A0AAD9PLE3</accession>
<protein>
    <submittedName>
        <fullName evidence="2">Uncharacterized protein</fullName>
    </submittedName>
</protein>
<dbReference type="RefSeq" id="XP_067803528.1">
    <property type="nucleotide sequence ID" value="XM_067946964.1"/>
</dbReference>
<dbReference type="KEGG" id="bdw:94336233"/>
<dbReference type="EMBL" id="JALLKP010000002">
    <property type="protein sequence ID" value="KAK2196686.1"/>
    <property type="molecule type" value="Genomic_DNA"/>
</dbReference>
<feature type="signal peptide" evidence="1">
    <location>
        <begin position="1"/>
        <end position="18"/>
    </location>
</feature>
<name>A0AAD9PLE3_9APIC</name>
<evidence type="ECO:0000313" key="3">
    <source>
        <dbReference type="Proteomes" id="UP001214638"/>
    </source>
</evidence>
<reference evidence="2" key="1">
    <citation type="journal article" date="2023" name="Nat. Microbiol.">
        <title>Babesia duncani multi-omics identifies virulence factors and drug targets.</title>
        <authorList>
            <person name="Singh P."/>
            <person name="Lonardi S."/>
            <person name="Liang Q."/>
            <person name="Vydyam P."/>
            <person name="Khabirova E."/>
            <person name="Fang T."/>
            <person name="Gihaz S."/>
            <person name="Thekkiniath J."/>
            <person name="Munshi M."/>
            <person name="Abel S."/>
            <person name="Ciampossin L."/>
            <person name="Batugedara G."/>
            <person name="Gupta M."/>
            <person name="Lu X.M."/>
            <person name="Lenz T."/>
            <person name="Chakravarty S."/>
            <person name="Cornillot E."/>
            <person name="Hu Y."/>
            <person name="Ma W."/>
            <person name="Gonzalez L.M."/>
            <person name="Sanchez S."/>
            <person name="Estrada K."/>
            <person name="Sanchez-Flores A."/>
            <person name="Montero E."/>
            <person name="Harb O.S."/>
            <person name="Le Roch K.G."/>
            <person name="Mamoun C.B."/>
        </authorList>
    </citation>
    <scope>NUCLEOTIDE SEQUENCE</scope>
    <source>
        <strain evidence="2">WA1</strain>
    </source>
</reference>
<sequence>MYSIVGLFVFALATIALGFVRTESLQYQDLSNKIKGENYVPIADDVEVCILNNWWDLAADIVLTSHKQGQCISFL</sequence>
<organism evidence="2 3">
    <name type="scientific">Babesia duncani</name>
    <dbReference type="NCBI Taxonomy" id="323732"/>
    <lineage>
        <taxon>Eukaryota</taxon>
        <taxon>Sar</taxon>
        <taxon>Alveolata</taxon>
        <taxon>Apicomplexa</taxon>
        <taxon>Aconoidasida</taxon>
        <taxon>Piroplasmida</taxon>
        <taxon>Babesiidae</taxon>
        <taxon>Babesia</taxon>
    </lineage>
</organism>
<dbReference type="GeneID" id="94336233"/>
<dbReference type="AlphaFoldDB" id="A0AAD9PLE3"/>
<feature type="chain" id="PRO_5041931853" evidence="1">
    <location>
        <begin position="19"/>
        <end position="75"/>
    </location>
</feature>
<comment type="caution">
    <text evidence="2">The sequence shown here is derived from an EMBL/GenBank/DDBJ whole genome shotgun (WGS) entry which is preliminary data.</text>
</comment>
<evidence type="ECO:0000256" key="1">
    <source>
        <dbReference type="SAM" id="SignalP"/>
    </source>
</evidence>
<proteinExistence type="predicted"/>